<dbReference type="KEGG" id="dfs:HGD76_14075"/>
<evidence type="ECO:0000313" key="6">
    <source>
        <dbReference type="Proteomes" id="UP000502433"/>
    </source>
</evidence>
<reference evidence="2 6" key="2">
    <citation type="submission" date="2020-04" db="EMBL/GenBank/DDBJ databases">
        <authorList>
            <person name="Fomenkov A."/>
            <person name="Anton B.P."/>
            <person name="Roberts R.J."/>
        </authorList>
    </citation>
    <scope>NUCLEOTIDE SEQUENCE [LARGE SCALE GENOMIC DNA]</scope>
    <source>
        <strain evidence="2 6">CCAP 1403/13f</strain>
    </source>
</reference>
<dbReference type="RefSeq" id="WP_168694813.1">
    <property type="nucleotide sequence ID" value="NZ_CP051206.1"/>
</dbReference>
<name>A0A6H2C0N4_DOLFA</name>
<dbReference type="KEGG" id="dfs:HGD76_02010"/>
<dbReference type="EMBL" id="CP051206">
    <property type="protein sequence ID" value="QJB43188.1"/>
    <property type="molecule type" value="Genomic_DNA"/>
</dbReference>
<dbReference type="KEGG" id="dfs:HGD76_10675"/>
<dbReference type="Proteomes" id="UP000502433">
    <property type="component" value="Chromosome"/>
</dbReference>
<organism evidence="2 6">
    <name type="scientific">Dolichospermum flos-aquae CCAP 1403/13F</name>
    <dbReference type="NCBI Taxonomy" id="315271"/>
    <lineage>
        <taxon>Bacteria</taxon>
        <taxon>Bacillati</taxon>
        <taxon>Cyanobacteriota</taxon>
        <taxon>Cyanophyceae</taxon>
        <taxon>Nostocales</taxon>
        <taxon>Aphanizomenonaceae</taxon>
        <taxon>Dolichospermum</taxon>
    </lineage>
</organism>
<dbReference type="EMBL" id="CP051206">
    <property type="protein sequence ID" value="QJB44574.1"/>
    <property type="molecule type" value="Genomic_DNA"/>
</dbReference>
<dbReference type="KEGG" id="dfs:HGD76_16380"/>
<proteinExistence type="predicted"/>
<evidence type="ECO:0000313" key="3">
    <source>
        <dbReference type="EMBL" id="QJB45135.1"/>
    </source>
</evidence>
<protein>
    <submittedName>
        <fullName evidence="2">Uncharacterized protein</fullName>
    </submittedName>
</protein>
<gene>
    <name evidence="1" type="ORF">HGD76_02010</name>
    <name evidence="2" type="ORF">HGD76_10675</name>
    <name evidence="3" type="ORF">HGD76_14075</name>
    <name evidence="4" type="ORF">HGD76_16380</name>
    <name evidence="5" type="ORF">HGD76_20185</name>
</gene>
<evidence type="ECO:0000313" key="1">
    <source>
        <dbReference type="EMBL" id="QJB43188.1"/>
    </source>
</evidence>
<evidence type="ECO:0000313" key="5">
    <source>
        <dbReference type="EMBL" id="QJB46148.1"/>
    </source>
</evidence>
<sequence length="46" mass="5251">MISQHSETATQTVKVSQEEAIAELQDFIDMRPDAREVRKIIGKPPR</sequence>
<reference evidence="2 6" key="1">
    <citation type="submission" date="2020-04" db="EMBL/GenBank/DDBJ databases">
        <title>Genome-Wide Identification of 5-Methylcytosine Sites in Bacterial Genomes By High-Throughput Sequencing of MspJI Restriction Fragments.</title>
        <authorList>
            <person name="Wu V."/>
        </authorList>
    </citation>
    <scope>NUCLEOTIDE SEQUENCE [LARGE SCALE GENOMIC DNA]</scope>
    <source>
        <strain evidence="2 6">CCAP 1403/13f</strain>
    </source>
</reference>
<dbReference type="EMBL" id="CP051206">
    <property type="protein sequence ID" value="QJB46148.1"/>
    <property type="molecule type" value="Genomic_DNA"/>
</dbReference>
<accession>A0A6H2C0N4</accession>
<dbReference type="KEGG" id="dfs:HGD76_20185"/>
<dbReference type="EMBL" id="CP051206">
    <property type="protein sequence ID" value="QJB45511.1"/>
    <property type="molecule type" value="Genomic_DNA"/>
</dbReference>
<dbReference type="AlphaFoldDB" id="A0A6H2C0N4"/>
<evidence type="ECO:0000313" key="2">
    <source>
        <dbReference type="EMBL" id="QJB44574.1"/>
    </source>
</evidence>
<evidence type="ECO:0000313" key="4">
    <source>
        <dbReference type="EMBL" id="QJB45511.1"/>
    </source>
</evidence>
<dbReference type="EMBL" id="CP051206">
    <property type="protein sequence ID" value="QJB45135.1"/>
    <property type="molecule type" value="Genomic_DNA"/>
</dbReference>